<comment type="caution">
    <text evidence="3">The sequence shown here is derived from an EMBL/GenBank/DDBJ whole genome shotgun (WGS) entry which is preliminary data.</text>
</comment>
<organism evidence="3 4">
    <name type="scientific">Corallibacter vietnamensis</name>
    <dbReference type="NCBI Taxonomy" id="904130"/>
    <lineage>
        <taxon>Bacteria</taxon>
        <taxon>Pseudomonadati</taxon>
        <taxon>Bacteroidota</taxon>
        <taxon>Flavobacteriia</taxon>
        <taxon>Flavobacteriales</taxon>
        <taxon>Flavobacteriaceae</taxon>
        <taxon>Corallibacter</taxon>
    </lineage>
</organism>
<evidence type="ECO:0000259" key="2">
    <source>
        <dbReference type="Pfam" id="PF06580"/>
    </source>
</evidence>
<dbReference type="EMBL" id="BAABBI010000001">
    <property type="protein sequence ID" value="GAA3773003.1"/>
    <property type="molecule type" value="Genomic_DNA"/>
</dbReference>
<dbReference type="Gene3D" id="3.30.565.10">
    <property type="entry name" value="Histidine kinase-like ATPase, C-terminal domain"/>
    <property type="match status" value="1"/>
</dbReference>
<gene>
    <name evidence="3" type="ORF">GCM10022271_01330</name>
</gene>
<dbReference type="InterPro" id="IPR011990">
    <property type="entry name" value="TPR-like_helical_dom_sf"/>
</dbReference>
<keyword evidence="4" id="KW-1185">Reference proteome</keyword>
<dbReference type="InterPro" id="IPR036890">
    <property type="entry name" value="HATPase_C_sf"/>
</dbReference>
<dbReference type="Gene3D" id="1.25.40.10">
    <property type="entry name" value="Tetratricopeptide repeat domain"/>
    <property type="match status" value="2"/>
</dbReference>
<dbReference type="PANTHER" id="PTHR34220">
    <property type="entry name" value="SENSOR HISTIDINE KINASE YPDA"/>
    <property type="match status" value="1"/>
</dbReference>
<accession>A0ABP7GQ67</accession>
<dbReference type="Pfam" id="PF13181">
    <property type="entry name" value="TPR_8"/>
    <property type="match status" value="1"/>
</dbReference>
<keyword evidence="1" id="KW-1133">Transmembrane helix</keyword>
<evidence type="ECO:0000313" key="4">
    <source>
        <dbReference type="Proteomes" id="UP001501456"/>
    </source>
</evidence>
<dbReference type="SUPFAM" id="SSF48452">
    <property type="entry name" value="TPR-like"/>
    <property type="match status" value="2"/>
</dbReference>
<feature type="transmembrane region" description="Helical" evidence="1">
    <location>
        <begin position="399"/>
        <end position="418"/>
    </location>
</feature>
<keyword evidence="1" id="KW-0472">Membrane</keyword>
<dbReference type="SMART" id="SM00028">
    <property type="entry name" value="TPR"/>
    <property type="match status" value="6"/>
</dbReference>
<dbReference type="Proteomes" id="UP001501456">
    <property type="component" value="Unassembled WGS sequence"/>
</dbReference>
<dbReference type="PANTHER" id="PTHR34220:SF7">
    <property type="entry name" value="SENSOR HISTIDINE KINASE YPDA"/>
    <property type="match status" value="1"/>
</dbReference>
<keyword evidence="1" id="KW-0812">Transmembrane</keyword>
<dbReference type="InterPro" id="IPR010559">
    <property type="entry name" value="Sig_transdc_His_kin_internal"/>
</dbReference>
<evidence type="ECO:0000256" key="1">
    <source>
        <dbReference type="SAM" id="Phobius"/>
    </source>
</evidence>
<protein>
    <recommendedName>
        <fullName evidence="2">Signal transduction histidine kinase internal region domain-containing protein</fullName>
    </recommendedName>
</protein>
<proteinExistence type="predicted"/>
<dbReference type="Pfam" id="PF06580">
    <property type="entry name" value="His_kinase"/>
    <property type="match status" value="1"/>
</dbReference>
<sequence>MIKNTIIFIFLCFNFSFFCYSQQKEIDSIETVLSKIKIDSLYFKEVGQVAKQFRRGNVDVYNYFSKKYLSLSKLMPDSEEKADAIRERGIYYTNTNQLDSAKFYCNKALKVYQAINDEYGVCITRNSLAIIYNSKGDYVNAISNFKGVISYLETKGDKMKPSVLNTKMNIGGLYGDMEDHKTANQYFLDVYNDSMTKRDSSLLSSICINLCVNYKKLNELDKAIAFGLEAENIEKRPRSLANLYQSLASAYDKNKEFKKSYAYYLKELTIREKLKDSLGIYTTKHNIAYLLLDLREYDQAEHYFLSSNEFFIKHNELNRIKQSYLGLSDINIAKKNYKKALDYYKNSIKVKDTLLSEEKQKAITDLEVKYETEKTRREKDIAEKQLQISTLESSKNRNLFIGSSIIAALILVSALIYYSRFKAKKQAEIVTLELKETQKRLALEKQYKDSELKALKAQMNPHFIFNALNSIQDYIVLNQKHLASDYLGKFADLIRNYLHFSDTGFISIPEEVHNLKLYLELEKLRFEDALDYQVTIDDKANSEAIKIPTMLIQPYVENALKHGLLHKKDNRQLSVSVTKPSENIIQCIVEDNGIGREKSKTINQKRQYQHKSFALKATTERLDLLNYGKERKIGVEILDLKSANEATGTKVILNIPIVNK</sequence>
<dbReference type="InterPro" id="IPR050640">
    <property type="entry name" value="Bact_2-comp_sensor_kinase"/>
</dbReference>
<name>A0ABP7GQ67_9FLAO</name>
<reference evidence="4" key="1">
    <citation type="journal article" date="2019" name="Int. J. Syst. Evol. Microbiol.">
        <title>The Global Catalogue of Microorganisms (GCM) 10K type strain sequencing project: providing services to taxonomists for standard genome sequencing and annotation.</title>
        <authorList>
            <consortium name="The Broad Institute Genomics Platform"/>
            <consortium name="The Broad Institute Genome Sequencing Center for Infectious Disease"/>
            <person name="Wu L."/>
            <person name="Ma J."/>
        </authorList>
    </citation>
    <scope>NUCLEOTIDE SEQUENCE [LARGE SCALE GENOMIC DNA]</scope>
    <source>
        <strain evidence="4">JCM 17525</strain>
    </source>
</reference>
<dbReference type="SUPFAM" id="SSF55874">
    <property type="entry name" value="ATPase domain of HSP90 chaperone/DNA topoisomerase II/histidine kinase"/>
    <property type="match status" value="1"/>
</dbReference>
<dbReference type="InterPro" id="IPR019734">
    <property type="entry name" value="TPR_rpt"/>
</dbReference>
<evidence type="ECO:0000313" key="3">
    <source>
        <dbReference type="EMBL" id="GAA3773003.1"/>
    </source>
</evidence>
<feature type="domain" description="Signal transduction histidine kinase internal region" evidence="2">
    <location>
        <begin position="450"/>
        <end position="530"/>
    </location>
</feature>